<evidence type="ECO:0000256" key="1">
    <source>
        <dbReference type="SAM" id="MobiDB-lite"/>
    </source>
</evidence>
<dbReference type="EMBL" id="MLJW01003836">
    <property type="protein sequence ID" value="OIQ71207.1"/>
    <property type="molecule type" value="Genomic_DNA"/>
</dbReference>
<proteinExistence type="predicted"/>
<accession>A0A1J5PTZ0</accession>
<sequence>MDTNLLHVLRLQPVRIDQAQHRIDRTMGGIAGGIALHIDTEIRQPPIGTDVDRPIFDLRPTGRRMSPKEPGTVLQDVEGGSEPLVRQPCGDHTRLRGAAGMQRFCHGAEIRD</sequence>
<organism evidence="2">
    <name type="scientific">mine drainage metagenome</name>
    <dbReference type="NCBI Taxonomy" id="410659"/>
    <lineage>
        <taxon>unclassified sequences</taxon>
        <taxon>metagenomes</taxon>
        <taxon>ecological metagenomes</taxon>
    </lineage>
</organism>
<protein>
    <submittedName>
        <fullName evidence="2">Uncharacterized protein</fullName>
    </submittedName>
</protein>
<dbReference type="AlphaFoldDB" id="A0A1J5PTZ0"/>
<reference evidence="2" key="1">
    <citation type="submission" date="2016-10" db="EMBL/GenBank/DDBJ databases">
        <title>Sequence of Gallionella enrichment culture.</title>
        <authorList>
            <person name="Poehlein A."/>
            <person name="Muehling M."/>
            <person name="Daniel R."/>
        </authorList>
    </citation>
    <scope>NUCLEOTIDE SEQUENCE</scope>
</reference>
<comment type="caution">
    <text evidence="2">The sequence shown here is derived from an EMBL/GenBank/DDBJ whole genome shotgun (WGS) entry which is preliminary data.</text>
</comment>
<feature type="region of interest" description="Disordered" evidence="1">
    <location>
        <begin position="45"/>
        <end position="88"/>
    </location>
</feature>
<gene>
    <name evidence="2" type="ORF">GALL_471790</name>
</gene>
<evidence type="ECO:0000313" key="2">
    <source>
        <dbReference type="EMBL" id="OIQ71207.1"/>
    </source>
</evidence>
<name>A0A1J5PTZ0_9ZZZZ</name>